<comment type="cofactor">
    <cofactor evidence="1">
        <name>[4Fe-4S] cluster</name>
        <dbReference type="ChEBI" id="CHEBI:49883"/>
    </cofactor>
</comment>
<dbReference type="SFLD" id="SFLDS00029">
    <property type="entry name" value="Radical_SAM"/>
    <property type="match status" value="1"/>
</dbReference>
<dbReference type="Gene3D" id="3.20.20.70">
    <property type="entry name" value="Aldolase class I"/>
    <property type="match status" value="1"/>
</dbReference>
<gene>
    <name evidence="7" type="ORF">LPB138_13690</name>
</gene>
<dbReference type="SUPFAM" id="SSF102114">
    <property type="entry name" value="Radical SAM enzymes"/>
    <property type="match status" value="1"/>
</dbReference>
<keyword evidence="3" id="KW-0479">Metal-binding</keyword>
<dbReference type="Pfam" id="PF23545">
    <property type="entry name" value="Zn_ribbon_HMPTM"/>
    <property type="match status" value="1"/>
</dbReference>
<dbReference type="GO" id="GO:0046872">
    <property type="term" value="F:metal ion binding"/>
    <property type="evidence" value="ECO:0007669"/>
    <property type="project" value="UniProtKB-KW"/>
</dbReference>
<dbReference type="PANTHER" id="PTHR43306">
    <property type="entry name" value="7,8-DIHYDRO-6-HYDROXYMETHYLPTERIN DIMETHYLTRANSFERASE"/>
    <property type="match status" value="1"/>
</dbReference>
<evidence type="ECO:0000256" key="5">
    <source>
        <dbReference type="ARBA" id="ARBA00023014"/>
    </source>
</evidence>
<dbReference type="SFLD" id="SFLDG01100">
    <property type="entry name" value="methyltransferase_(Class_D)"/>
    <property type="match status" value="1"/>
</dbReference>
<organism evidence="7 8">
    <name type="scientific">Urechidicola croceus</name>
    <dbReference type="NCBI Taxonomy" id="1850246"/>
    <lineage>
        <taxon>Bacteria</taxon>
        <taxon>Pseudomonadati</taxon>
        <taxon>Bacteroidota</taxon>
        <taxon>Flavobacteriia</taxon>
        <taxon>Flavobacteriales</taxon>
        <taxon>Flavobacteriaceae</taxon>
        <taxon>Urechidicola</taxon>
    </lineage>
</organism>
<evidence type="ECO:0000259" key="6">
    <source>
        <dbReference type="PROSITE" id="PS51918"/>
    </source>
</evidence>
<dbReference type="OrthoDB" id="7021155at2"/>
<dbReference type="SFLD" id="SFLDG01067">
    <property type="entry name" value="SPASM/twitch_domain_containing"/>
    <property type="match status" value="1"/>
</dbReference>
<dbReference type="RefSeq" id="WP_070237826.1">
    <property type="nucleotide sequence ID" value="NZ_CP017478.1"/>
</dbReference>
<dbReference type="InterPro" id="IPR056488">
    <property type="entry name" value="Zn_ribbon_HMPTM"/>
</dbReference>
<dbReference type="PROSITE" id="PS51918">
    <property type="entry name" value="RADICAL_SAM"/>
    <property type="match status" value="1"/>
</dbReference>
<dbReference type="PANTHER" id="PTHR43306:SF1">
    <property type="entry name" value="7,8-DIHYDRO-6-HYDROXYMETHYLPTERIN DIMETHYLTRANSFERASE"/>
    <property type="match status" value="1"/>
</dbReference>
<keyword evidence="4" id="KW-0408">Iron</keyword>
<protein>
    <submittedName>
        <fullName evidence="7">Radical SAM protein</fullName>
    </submittedName>
</protein>
<dbReference type="InterPro" id="IPR058240">
    <property type="entry name" value="rSAM_sf"/>
</dbReference>
<evidence type="ECO:0000313" key="7">
    <source>
        <dbReference type="EMBL" id="AOW21666.1"/>
    </source>
</evidence>
<dbReference type="AlphaFoldDB" id="A0A1D8PAU0"/>
<accession>A0A1D8PAU0</accession>
<proteinExistence type="predicted"/>
<dbReference type="Proteomes" id="UP000176050">
    <property type="component" value="Chromosome"/>
</dbReference>
<keyword evidence="5" id="KW-0411">Iron-sulfur</keyword>
<dbReference type="InterPro" id="IPR034474">
    <property type="entry name" value="Methyltransferase_Class_D"/>
</dbReference>
<dbReference type="GO" id="GO:0051536">
    <property type="term" value="F:iron-sulfur cluster binding"/>
    <property type="evidence" value="ECO:0007669"/>
    <property type="project" value="UniProtKB-KW"/>
</dbReference>
<dbReference type="GO" id="GO:0003824">
    <property type="term" value="F:catalytic activity"/>
    <property type="evidence" value="ECO:0007669"/>
    <property type="project" value="InterPro"/>
</dbReference>
<dbReference type="InterPro" id="IPR007197">
    <property type="entry name" value="rSAM"/>
</dbReference>
<dbReference type="EMBL" id="CP017478">
    <property type="protein sequence ID" value="AOW21666.1"/>
    <property type="molecule type" value="Genomic_DNA"/>
</dbReference>
<dbReference type="KEGG" id="lul:LPB138_13690"/>
<evidence type="ECO:0000313" key="8">
    <source>
        <dbReference type="Proteomes" id="UP000176050"/>
    </source>
</evidence>
<dbReference type="CDD" id="cd01335">
    <property type="entry name" value="Radical_SAM"/>
    <property type="match status" value="1"/>
</dbReference>
<evidence type="ECO:0000256" key="2">
    <source>
        <dbReference type="ARBA" id="ARBA00022691"/>
    </source>
</evidence>
<dbReference type="InterPro" id="IPR013785">
    <property type="entry name" value="Aldolase_TIM"/>
</dbReference>
<evidence type="ECO:0000256" key="1">
    <source>
        <dbReference type="ARBA" id="ARBA00001966"/>
    </source>
</evidence>
<feature type="domain" description="Radical SAM core" evidence="6">
    <location>
        <begin position="89"/>
        <end position="307"/>
    </location>
</feature>
<keyword evidence="2" id="KW-0949">S-adenosyl-L-methionine</keyword>
<dbReference type="SMART" id="SM00729">
    <property type="entry name" value="Elp3"/>
    <property type="match status" value="1"/>
</dbReference>
<keyword evidence="8" id="KW-1185">Reference proteome</keyword>
<name>A0A1D8PAU0_9FLAO</name>
<evidence type="ECO:0000256" key="3">
    <source>
        <dbReference type="ARBA" id="ARBA00022723"/>
    </source>
</evidence>
<dbReference type="STRING" id="1850246.LPB138_13690"/>
<sequence>MPERNYTYYDFTTSLCEKCLRRVDAKIIFQEEKVYMLKRCPDHGYSKVLIADDIEYYKQIRNYNKVSEMPLKFNTKTDYGCPYDCGLCSDHEQHSCLTVIEVTDRCNLTCPTCYAGSSPHFGRHRTLEEVEKMLDTIVENEGEPDVVQLSGGEPTIHPQFFEILDLAKSKPIKHLMLNTNGVRIAKDKEFVKRLASYQPDFEIYLQFDSFKPEVLESLRGKDLLEVRRKAIENLNEVNLSTTLVITLQKGFNDDEIGKIIEYALKQKCVRGVTFQPTQIAGRLDNFNSETDRITLTEVRRKILEQAPIFNSDDLIPVPCNPDALVMGYVLKIDNEVFPLTRYINPEDLLNNSKNTIIYEQDEKLHKHMLNLFSTGNSVETAQEELHSILCCLPQIEAPNLTYDNLFRIIIMQFVDAYNFDVRAIKKSCVHIVNKDYKIIPFETMNLFYRDDKVERLEELKKMN</sequence>
<dbReference type="InterPro" id="IPR006638">
    <property type="entry name" value="Elp3/MiaA/NifB-like_rSAM"/>
</dbReference>
<dbReference type="Pfam" id="PF04055">
    <property type="entry name" value="Radical_SAM"/>
    <property type="match status" value="1"/>
</dbReference>
<reference evidence="7 8" key="1">
    <citation type="submission" date="2016-10" db="EMBL/GenBank/DDBJ databases">
        <title>Lutibacter sp. LPB0138, isolated from marine gastropod.</title>
        <authorList>
            <person name="Kim E."/>
            <person name="Yi H."/>
        </authorList>
    </citation>
    <scope>NUCLEOTIDE SEQUENCE [LARGE SCALE GENOMIC DNA]</scope>
    <source>
        <strain evidence="7 8">LPB0138</strain>
    </source>
</reference>
<evidence type="ECO:0000256" key="4">
    <source>
        <dbReference type="ARBA" id="ARBA00023004"/>
    </source>
</evidence>